<feature type="compositionally biased region" description="Polar residues" evidence="1">
    <location>
        <begin position="20"/>
        <end position="34"/>
    </location>
</feature>
<dbReference type="PROSITE" id="PS51391">
    <property type="entry name" value="CID"/>
    <property type="match status" value="1"/>
</dbReference>
<dbReference type="AlphaFoldDB" id="A0A1V9YJB2"/>
<gene>
    <name evidence="3" type="ORF">ACHHYP_11339</name>
</gene>
<evidence type="ECO:0000313" key="4">
    <source>
        <dbReference type="Proteomes" id="UP000243579"/>
    </source>
</evidence>
<protein>
    <recommendedName>
        <fullName evidence="2">CID domain-containing protein</fullName>
    </recommendedName>
</protein>
<dbReference type="InterPro" id="IPR008942">
    <property type="entry name" value="ENTH_VHS"/>
</dbReference>
<dbReference type="EMBL" id="JNBR01001584">
    <property type="protein sequence ID" value="OQR85811.1"/>
    <property type="molecule type" value="Genomic_DNA"/>
</dbReference>
<evidence type="ECO:0000313" key="3">
    <source>
        <dbReference type="EMBL" id="OQR85811.1"/>
    </source>
</evidence>
<dbReference type="Gene3D" id="1.25.40.90">
    <property type="match status" value="1"/>
</dbReference>
<keyword evidence="4" id="KW-1185">Reference proteome</keyword>
<dbReference type="OrthoDB" id="10069473at2759"/>
<name>A0A1V9YJB2_ACHHY</name>
<dbReference type="STRING" id="1202772.A0A1V9YJB2"/>
<organism evidence="3 4">
    <name type="scientific">Achlya hypogyna</name>
    <name type="common">Oomycete</name>
    <name type="synonym">Protoachlya hypogyna</name>
    <dbReference type="NCBI Taxonomy" id="1202772"/>
    <lineage>
        <taxon>Eukaryota</taxon>
        <taxon>Sar</taxon>
        <taxon>Stramenopiles</taxon>
        <taxon>Oomycota</taxon>
        <taxon>Saprolegniomycetes</taxon>
        <taxon>Saprolegniales</taxon>
        <taxon>Achlyaceae</taxon>
        <taxon>Achlya</taxon>
    </lineage>
</organism>
<accession>A0A1V9YJB2</accession>
<sequence length="473" mass="53855">MGDERNAGGPAPVVGVQASPGHSPTSIPLDGNGSSSILSAKVDVVEQSVVSEPVAVADESEDEDEADYARWNREEIQIELADLDESGERIERVADLFLMHMQDDPEHISALCANWITAMKEADTHDRIPFLYVANHVIFKSKNSKTPSTLFAETFRTLLPEAVSLVCTSPADRDTVVRILKLWAEQQLYPMEDIRALWKETGEPLPPAWAEKSDDELPTTMAVDHTFATLDLEPELPMGLKARAAHPLIDLFKRIDHAKHIVHHIEPKIQENHQYVLQVATSNVFTTAADILEQERSPAALQAKVEACMQMMLIRNKYVKELLHLQKRVQRTAAKLLEEEKNAISKVDAKFEQCDTVDMGLADIDEHRHQYPEEWLEHEGHARERKRKRDAEMQSMEEEITRKQQEAMAENAARTFELEEEARSRMLADQKETISKQLKVEKAKDQQYIWHPVLRELVPVPNLSNLGEEWRDH</sequence>
<evidence type="ECO:0000256" key="1">
    <source>
        <dbReference type="SAM" id="MobiDB-lite"/>
    </source>
</evidence>
<dbReference type="Pfam" id="PF04818">
    <property type="entry name" value="CID"/>
    <property type="match status" value="1"/>
</dbReference>
<proteinExistence type="predicted"/>
<dbReference type="InterPro" id="IPR006569">
    <property type="entry name" value="CID_dom"/>
</dbReference>
<feature type="region of interest" description="Disordered" evidence="1">
    <location>
        <begin position="377"/>
        <end position="412"/>
    </location>
</feature>
<feature type="domain" description="CID" evidence="2">
    <location>
        <begin position="68"/>
        <end position="205"/>
    </location>
</feature>
<dbReference type="SMART" id="SM00582">
    <property type="entry name" value="RPR"/>
    <property type="match status" value="1"/>
</dbReference>
<dbReference type="Proteomes" id="UP000243579">
    <property type="component" value="Unassembled WGS sequence"/>
</dbReference>
<comment type="caution">
    <text evidence="3">The sequence shown here is derived from an EMBL/GenBank/DDBJ whole genome shotgun (WGS) entry which is preliminary data.</text>
</comment>
<feature type="region of interest" description="Disordered" evidence="1">
    <location>
        <begin position="1"/>
        <end position="34"/>
    </location>
</feature>
<evidence type="ECO:0000259" key="2">
    <source>
        <dbReference type="PROSITE" id="PS51391"/>
    </source>
</evidence>
<reference evidence="3 4" key="1">
    <citation type="journal article" date="2014" name="Genome Biol. Evol.">
        <title>The secreted proteins of Achlya hypogyna and Thraustotheca clavata identify the ancestral oomycete secretome and reveal gene acquisitions by horizontal gene transfer.</title>
        <authorList>
            <person name="Misner I."/>
            <person name="Blouin N."/>
            <person name="Leonard G."/>
            <person name="Richards T.A."/>
            <person name="Lane C.E."/>
        </authorList>
    </citation>
    <scope>NUCLEOTIDE SEQUENCE [LARGE SCALE GENOMIC DNA]</scope>
    <source>
        <strain evidence="3 4">ATCC 48635</strain>
    </source>
</reference>